<feature type="transmembrane region" description="Helical" evidence="1">
    <location>
        <begin position="112"/>
        <end position="129"/>
    </location>
</feature>
<protein>
    <submittedName>
        <fullName evidence="2">Uncharacterized protein</fullName>
    </submittedName>
</protein>
<evidence type="ECO:0000313" key="2">
    <source>
        <dbReference type="EMBL" id="MBU9719835.1"/>
    </source>
</evidence>
<keyword evidence="1" id="KW-1133">Transmembrane helix</keyword>
<gene>
    <name evidence="2" type="ORF">KS407_00035</name>
</gene>
<keyword evidence="1" id="KW-0472">Membrane</keyword>
<sequence length="145" mass="16256">MFHRKIMVAIITSLIAVIVLNIVAPMSEADGGLFLGLLVYPIYIVPVVFIYGIISSVISELISAKVKSFNNALSLLLHMAFGAGFILPYGVYLESIPFTQHSFTEILLHPMTVYSTIFATIFFLIDYIVKTFFWKEQEEVVPDSD</sequence>
<dbReference type="EMBL" id="JAHQCR010000001">
    <property type="protein sequence ID" value="MBU9719835.1"/>
    <property type="molecule type" value="Genomic_DNA"/>
</dbReference>
<name>A0ABS6JRN1_9BACI</name>
<evidence type="ECO:0000313" key="3">
    <source>
        <dbReference type="Proteomes" id="UP000790580"/>
    </source>
</evidence>
<dbReference type="Proteomes" id="UP000790580">
    <property type="component" value="Unassembled WGS sequence"/>
</dbReference>
<comment type="caution">
    <text evidence="2">The sequence shown here is derived from an EMBL/GenBank/DDBJ whole genome shotgun (WGS) entry which is preliminary data.</text>
</comment>
<feature type="transmembrane region" description="Helical" evidence="1">
    <location>
        <begin position="7"/>
        <end position="27"/>
    </location>
</feature>
<keyword evidence="3" id="KW-1185">Reference proteome</keyword>
<evidence type="ECO:0000256" key="1">
    <source>
        <dbReference type="SAM" id="Phobius"/>
    </source>
</evidence>
<organism evidence="2 3">
    <name type="scientific">Evansella alkalicola</name>
    <dbReference type="NCBI Taxonomy" id="745819"/>
    <lineage>
        <taxon>Bacteria</taxon>
        <taxon>Bacillati</taxon>
        <taxon>Bacillota</taxon>
        <taxon>Bacilli</taxon>
        <taxon>Bacillales</taxon>
        <taxon>Bacillaceae</taxon>
        <taxon>Evansella</taxon>
    </lineage>
</organism>
<reference evidence="2 3" key="1">
    <citation type="submission" date="2021-06" db="EMBL/GenBank/DDBJ databases">
        <title>Bacillus sp. RD4P76, an endophyte from a halophyte.</title>
        <authorList>
            <person name="Sun J.-Q."/>
        </authorList>
    </citation>
    <scope>NUCLEOTIDE SEQUENCE [LARGE SCALE GENOMIC DNA]</scope>
    <source>
        <strain evidence="2 3">JCM 17098</strain>
    </source>
</reference>
<keyword evidence="1" id="KW-0812">Transmembrane</keyword>
<dbReference type="RefSeq" id="WP_088074319.1">
    <property type="nucleotide sequence ID" value="NZ_JAHQCR010000001.1"/>
</dbReference>
<proteinExistence type="predicted"/>
<accession>A0ABS6JRN1</accession>
<feature type="transmembrane region" description="Helical" evidence="1">
    <location>
        <begin position="75"/>
        <end position="92"/>
    </location>
</feature>
<feature type="transmembrane region" description="Helical" evidence="1">
    <location>
        <begin position="33"/>
        <end position="54"/>
    </location>
</feature>